<dbReference type="Pfam" id="PF00175">
    <property type="entry name" value="NAD_binding_1"/>
    <property type="match status" value="1"/>
</dbReference>
<dbReference type="InterPro" id="IPR039261">
    <property type="entry name" value="FNR_nucleotide-bd"/>
</dbReference>
<dbReference type="GO" id="GO:0016491">
    <property type="term" value="F:oxidoreductase activity"/>
    <property type="evidence" value="ECO:0007669"/>
    <property type="project" value="InterPro"/>
</dbReference>
<dbReference type="InterPro" id="IPR001433">
    <property type="entry name" value="OxRdtase_FAD/NAD-bd"/>
</dbReference>
<dbReference type="InterPro" id="IPR017927">
    <property type="entry name" value="FAD-bd_FR_type"/>
</dbReference>
<dbReference type="InterPro" id="IPR017938">
    <property type="entry name" value="Riboflavin_synthase-like_b-brl"/>
</dbReference>
<evidence type="ECO:0000313" key="4">
    <source>
        <dbReference type="Proteomes" id="UP001515480"/>
    </source>
</evidence>
<dbReference type="Gene3D" id="3.40.50.80">
    <property type="entry name" value="Nucleotide-binding domain of ferredoxin-NADP reductase (FNR) module"/>
    <property type="match status" value="1"/>
</dbReference>
<organism evidence="3 4">
    <name type="scientific">Prymnesium parvum</name>
    <name type="common">Toxic golden alga</name>
    <dbReference type="NCBI Taxonomy" id="97485"/>
    <lineage>
        <taxon>Eukaryota</taxon>
        <taxon>Haptista</taxon>
        <taxon>Haptophyta</taxon>
        <taxon>Prymnesiophyceae</taxon>
        <taxon>Prymnesiales</taxon>
        <taxon>Prymnesiaceae</taxon>
        <taxon>Prymnesium</taxon>
    </lineage>
</organism>
<dbReference type="PANTHER" id="PTHR47215">
    <property type="match status" value="1"/>
</dbReference>
<evidence type="ECO:0000256" key="1">
    <source>
        <dbReference type="SAM" id="SignalP"/>
    </source>
</evidence>
<dbReference type="EMBL" id="JBGBPQ010000009">
    <property type="protein sequence ID" value="KAL1519421.1"/>
    <property type="molecule type" value="Genomic_DNA"/>
</dbReference>
<keyword evidence="4" id="KW-1185">Reference proteome</keyword>
<dbReference type="AlphaFoldDB" id="A0AB34JF99"/>
<proteinExistence type="predicted"/>
<gene>
    <name evidence="3" type="ORF">AB1Y20_022944</name>
</gene>
<dbReference type="PROSITE" id="PS51384">
    <property type="entry name" value="FAD_FR"/>
    <property type="match status" value="1"/>
</dbReference>
<feature type="chain" id="PRO_5044318953" description="FAD-binding FR-type domain-containing protein" evidence="1">
    <location>
        <begin position="17"/>
        <end position="276"/>
    </location>
</feature>
<dbReference type="PANTHER" id="PTHR47215:SF1">
    <property type="entry name" value="F9L1.8 PROTEIN"/>
    <property type="match status" value="1"/>
</dbReference>
<sequence>MSRLLVAFSLLVRCNALHLQGMARPMAPASRVRPIRCGWGPDPVWTSNKIVTITEAASGLVSLSITPPADVADGFRTPGQYVQIRQPGAEKAGFFAIASSPGKGGDFEFLIKEAPPSDWSPGTAWLTGASAGTELEMSQVMGGGFKLGEETLAQVDSIVCFAAGSGISPIRSAIESGMMEGKAISLYYGAQTPEKMAYQDKFESWEKMGVTVTPVISRPEGTGWTGCTGYVQEVAEKAGFPSSCAILLCGMKGMAEAVKELASKQGIPEDKVLTNF</sequence>
<evidence type="ECO:0000259" key="2">
    <source>
        <dbReference type="PROSITE" id="PS51384"/>
    </source>
</evidence>
<dbReference type="Proteomes" id="UP001515480">
    <property type="component" value="Unassembled WGS sequence"/>
</dbReference>
<dbReference type="SUPFAM" id="SSF52343">
    <property type="entry name" value="Ferredoxin reductase-like, C-terminal NADP-linked domain"/>
    <property type="match status" value="1"/>
</dbReference>
<keyword evidence="1" id="KW-0732">Signal</keyword>
<dbReference type="SUPFAM" id="SSF63380">
    <property type="entry name" value="Riboflavin synthase domain-like"/>
    <property type="match status" value="1"/>
</dbReference>
<dbReference type="PRINTS" id="PR00410">
    <property type="entry name" value="PHEHYDRXLASE"/>
</dbReference>
<protein>
    <recommendedName>
        <fullName evidence="2">FAD-binding FR-type domain-containing protein</fullName>
    </recommendedName>
</protein>
<dbReference type="CDD" id="cd00322">
    <property type="entry name" value="FNR_like"/>
    <property type="match status" value="1"/>
</dbReference>
<evidence type="ECO:0000313" key="3">
    <source>
        <dbReference type="EMBL" id="KAL1519421.1"/>
    </source>
</evidence>
<dbReference type="Gene3D" id="2.40.30.10">
    <property type="entry name" value="Translation factors"/>
    <property type="match status" value="1"/>
</dbReference>
<feature type="signal peptide" evidence="1">
    <location>
        <begin position="1"/>
        <end position="16"/>
    </location>
</feature>
<accession>A0AB34JF99</accession>
<reference evidence="3 4" key="1">
    <citation type="journal article" date="2024" name="Science">
        <title>Giant polyketide synthase enzymes in the biosynthesis of giant marine polyether toxins.</title>
        <authorList>
            <person name="Fallon T.R."/>
            <person name="Shende V.V."/>
            <person name="Wierzbicki I.H."/>
            <person name="Pendleton A.L."/>
            <person name="Watervoot N.F."/>
            <person name="Auber R.P."/>
            <person name="Gonzalez D.J."/>
            <person name="Wisecaver J.H."/>
            <person name="Moore B.S."/>
        </authorList>
    </citation>
    <scope>NUCLEOTIDE SEQUENCE [LARGE SCALE GENOMIC DNA]</scope>
    <source>
        <strain evidence="3 4">12B1</strain>
    </source>
</reference>
<comment type="caution">
    <text evidence="3">The sequence shown here is derived from an EMBL/GenBank/DDBJ whole genome shotgun (WGS) entry which is preliminary data.</text>
</comment>
<name>A0AB34JF99_PRYPA</name>
<feature type="domain" description="FAD-binding FR-type" evidence="2">
    <location>
        <begin position="43"/>
        <end position="148"/>
    </location>
</feature>